<comment type="function">
    <text evidence="1">Functions as a peptidoglycan terminase that cleaves nascent peptidoglycan strands endolytically to terminate their elongation.</text>
</comment>
<dbReference type="GO" id="GO:0071555">
    <property type="term" value="P:cell wall organization"/>
    <property type="evidence" value="ECO:0007669"/>
    <property type="project" value="UniProtKB-KW"/>
</dbReference>
<accession>A0A1W6ZXT0</accession>
<dbReference type="AlphaFoldDB" id="A0A1W6ZXT0"/>
<dbReference type="STRING" id="1235591.CAK95_25845"/>
<feature type="transmembrane region" description="Helical" evidence="1">
    <location>
        <begin position="35"/>
        <end position="59"/>
    </location>
</feature>
<dbReference type="Proteomes" id="UP000194137">
    <property type="component" value="Chromosome"/>
</dbReference>
<comment type="similarity">
    <text evidence="1">Belongs to the transglycosylase MltG family.</text>
</comment>
<keyword evidence="1 3" id="KW-0456">Lyase</keyword>
<keyword evidence="1" id="KW-0472">Membrane</keyword>
<dbReference type="InterPro" id="IPR003770">
    <property type="entry name" value="MLTG-like"/>
</dbReference>
<sequence length="415" mass="44838">MDQTPITPRSPRAALEPERVAAPKKRRSRGARHPVVVAGNAIFTIILLLAVVTGVGVYWGKQKFEQPGPLQDEKVVNIPRGLGIRDISDLLAREGVISDPWIFTGGALALKARGEDLKFGEYEFAKGASPRAVAETLIDGKVVQHQFTVAEGLTSEQIVAKLLENDKLTGTLREIPREGSLLPESYRFTRGASREDIVKRMQTAQQRVLKEVWDRRAQDLPVKTPDQLLTLASIIEKETGKPDERTRVAAVFVNRLKSKMKLQSDPTIIYGLVGGKGSLGRGILKSEITQPTPYNTYVIEGLPPGPIANPGRLSIEAAANPARTKELYFVADGTGGHTFTESYDQHQKAVTKLRGIEKDAAAAAADADGTQTPAEPAATTGEKPAAPAARPAQRNRSKQGARTQNTAPANGGRTQ</sequence>
<keyword evidence="1" id="KW-1003">Cell membrane</keyword>
<keyword evidence="1" id="KW-0812">Transmembrane</keyword>
<dbReference type="GO" id="GO:0009252">
    <property type="term" value="P:peptidoglycan biosynthetic process"/>
    <property type="evidence" value="ECO:0007669"/>
    <property type="project" value="UniProtKB-UniRule"/>
</dbReference>
<evidence type="ECO:0000313" key="4">
    <source>
        <dbReference type="Proteomes" id="UP000194137"/>
    </source>
</evidence>
<comment type="catalytic activity">
    <reaction evidence="1">
        <text>a peptidoglycan chain = a peptidoglycan chain with N-acetyl-1,6-anhydromuramyl-[peptide] at the reducing end + a peptidoglycan chain with N-acetylglucosamine at the non-reducing end.</text>
        <dbReference type="EC" id="4.2.2.29"/>
    </reaction>
</comment>
<feature type="region of interest" description="Disordered" evidence="2">
    <location>
        <begin position="1"/>
        <end position="27"/>
    </location>
</feature>
<dbReference type="KEGG" id="psin:CAK95_25845"/>
<keyword evidence="1" id="KW-1133">Transmembrane helix</keyword>
<feature type="site" description="Important for catalytic activity" evidence="1">
    <location>
        <position position="238"/>
    </location>
</feature>
<feature type="region of interest" description="Disordered" evidence="2">
    <location>
        <begin position="361"/>
        <end position="415"/>
    </location>
</feature>
<dbReference type="CDD" id="cd08010">
    <property type="entry name" value="MltG_like"/>
    <property type="match status" value="1"/>
</dbReference>
<evidence type="ECO:0000256" key="2">
    <source>
        <dbReference type="SAM" id="MobiDB-lite"/>
    </source>
</evidence>
<dbReference type="RefSeq" id="WP_086090562.1">
    <property type="nucleotide sequence ID" value="NZ_CP021112.1"/>
</dbReference>
<evidence type="ECO:0000256" key="1">
    <source>
        <dbReference type="HAMAP-Rule" id="MF_02065"/>
    </source>
</evidence>
<dbReference type="PANTHER" id="PTHR30518:SF2">
    <property type="entry name" value="ENDOLYTIC MUREIN TRANSGLYCOSYLASE"/>
    <property type="match status" value="1"/>
</dbReference>
<reference evidence="3 4" key="1">
    <citation type="submission" date="2017-05" db="EMBL/GenBank/DDBJ databases">
        <title>Full genome sequence of Pseudorhodoplanes sinuspersici.</title>
        <authorList>
            <person name="Dastgheib S.M.M."/>
            <person name="Shavandi M."/>
            <person name="Tirandaz H."/>
        </authorList>
    </citation>
    <scope>NUCLEOTIDE SEQUENCE [LARGE SCALE GENOMIC DNA]</scope>
    <source>
        <strain evidence="3 4">RIPI110</strain>
    </source>
</reference>
<dbReference type="GO" id="GO:0005886">
    <property type="term" value="C:plasma membrane"/>
    <property type="evidence" value="ECO:0007669"/>
    <property type="project" value="UniProtKB-SubCell"/>
</dbReference>
<keyword evidence="4" id="KW-1185">Reference proteome</keyword>
<dbReference type="PANTHER" id="PTHR30518">
    <property type="entry name" value="ENDOLYTIC MUREIN TRANSGLYCOSYLASE"/>
    <property type="match status" value="1"/>
</dbReference>
<dbReference type="HAMAP" id="MF_02065">
    <property type="entry name" value="MltG"/>
    <property type="match status" value="1"/>
</dbReference>
<dbReference type="OrthoDB" id="9814591at2"/>
<dbReference type="NCBIfam" id="TIGR00247">
    <property type="entry name" value="endolytic transglycosylase MltG"/>
    <property type="match status" value="1"/>
</dbReference>
<dbReference type="EMBL" id="CP021112">
    <property type="protein sequence ID" value="ARQ02140.1"/>
    <property type="molecule type" value="Genomic_DNA"/>
</dbReference>
<dbReference type="Gene3D" id="3.30.160.60">
    <property type="entry name" value="Classic Zinc Finger"/>
    <property type="match status" value="1"/>
</dbReference>
<organism evidence="3 4">
    <name type="scientific">Pseudorhodoplanes sinuspersici</name>
    <dbReference type="NCBI Taxonomy" id="1235591"/>
    <lineage>
        <taxon>Bacteria</taxon>
        <taxon>Pseudomonadati</taxon>
        <taxon>Pseudomonadota</taxon>
        <taxon>Alphaproteobacteria</taxon>
        <taxon>Hyphomicrobiales</taxon>
        <taxon>Pseudorhodoplanes</taxon>
    </lineage>
</organism>
<gene>
    <name evidence="1" type="primary">mltG</name>
    <name evidence="3" type="ORF">CAK95_25845</name>
</gene>
<comment type="subcellular location">
    <subcellularLocation>
        <location evidence="1">Cell inner membrane</location>
        <topology evidence="1">Single-pass membrane protein</topology>
    </subcellularLocation>
</comment>
<name>A0A1W6ZXT0_9HYPH</name>
<feature type="compositionally biased region" description="Polar residues" evidence="2">
    <location>
        <begin position="400"/>
        <end position="415"/>
    </location>
</feature>
<dbReference type="GO" id="GO:0008932">
    <property type="term" value="F:lytic endotransglycosylase activity"/>
    <property type="evidence" value="ECO:0007669"/>
    <property type="project" value="UniProtKB-UniRule"/>
</dbReference>
<protein>
    <recommendedName>
        <fullName evidence="1">Endolytic murein transglycosylase</fullName>
        <ecNumber evidence="1">4.2.2.29</ecNumber>
    </recommendedName>
    <alternativeName>
        <fullName evidence="1">Peptidoglycan lytic transglycosylase</fullName>
    </alternativeName>
    <alternativeName>
        <fullName evidence="1">Peptidoglycan polymerization terminase</fullName>
    </alternativeName>
</protein>
<keyword evidence="1" id="KW-0961">Cell wall biogenesis/degradation</keyword>
<dbReference type="EC" id="4.2.2.29" evidence="1"/>
<proteinExistence type="inferred from homology"/>
<dbReference type="Pfam" id="PF02618">
    <property type="entry name" value="YceG"/>
    <property type="match status" value="1"/>
</dbReference>
<keyword evidence="1" id="KW-0997">Cell inner membrane</keyword>
<evidence type="ECO:0000313" key="3">
    <source>
        <dbReference type="EMBL" id="ARQ02140.1"/>
    </source>
</evidence>
<dbReference type="Gene3D" id="3.30.1490.480">
    <property type="entry name" value="Endolytic murein transglycosylase"/>
    <property type="match status" value="1"/>
</dbReference>